<dbReference type="Gramene" id="EFJ23717">
    <property type="protein sequence ID" value="EFJ23717"/>
    <property type="gene ID" value="SELMODRAFT_442667"/>
</dbReference>
<accession>D8RV62</accession>
<evidence type="ECO:0000313" key="2">
    <source>
        <dbReference type="Proteomes" id="UP000001514"/>
    </source>
</evidence>
<dbReference type="SUPFAM" id="SSF117281">
    <property type="entry name" value="Kelch motif"/>
    <property type="match status" value="1"/>
</dbReference>
<dbReference type="GO" id="GO:0080037">
    <property type="term" value="P:negative regulation of cytokinin-activated signaling pathway"/>
    <property type="evidence" value="ECO:0007669"/>
    <property type="project" value="InterPro"/>
</dbReference>
<dbReference type="InterPro" id="IPR044595">
    <property type="entry name" value="KMD1-4"/>
</dbReference>
<dbReference type="InParanoid" id="D8RV62"/>
<organism evidence="2">
    <name type="scientific">Selaginella moellendorffii</name>
    <name type="common">Spikemoss</name>
    <dbReference type="NCBI Taxonomy" id="88036"/>
    <lineage>
        <taxon>Eukaryota</taxon>
        <taxon>Viridiplantae</taxon>
        <taxon>Streptophyta</taxon>
        <taxon>Embryophyta</taxon>
        <taxon>Tracheophyta</taxon>
        <taxon>Lycopodiopsida</taxon>
        <taxon>Selaginellales</taxon>
        <taxon>Selaginellaceae</taxon>
        <taxon>Selaginella</taxon>
    </lineage>
</organism>
<dbReference type="GO" id="GO:2000762">
    <property type="term" value="P:regulation of phenylpropanoid metabolic process"/>
    <property type="evidence" value="ECO:0007669"/>
    <property type="project" value="InterPro"/>
</dbReference>
<proteinExistence type="predicted"/>
<evidence type="ECO:0008006" key="3">
    <source>
        <dbReference type="Google" id="ProtNLM"/>
    </source>
</evidence>
<sequence length="395" mass="44694">MTRTRERAIARSVAGSSLLFTRNQRQMRMVVKSAMAQRQRKRAKRRKSSVDLLPGLIHDVVYQQILPRLPWYQRPVMTAVSKLWRAAMESLNAELGARSRELQDLPRGVVLLFNAGSGSDGIFQQQSFFELFDYSAGTWHELPPLPDRSPEESVEECFCFERCIYGIFKGEIYKLDLPAGIWRWEKLTTRTRINGGVAVAFMEDGMLYLSGKRAEVFVLEKHDLANRCAKSICVQLVGFSGLAAQKGDVKSLFEGFSDWNRVAGTLAFLFQIKPLNISRSCTAPAFVSERKFLVATRKCYLELHDLDTGLLDEINVQRKLRLVVSHTIVALAYHGGVIYVLMQVDKGSHASFSLWRGEACGDSLSPELGKFEWKRVSCPLKFGDHYNKASLQILS</sequence>
<dbReference type="EMBL" id="GL377591">
    <property type="protein sequence ID" value="EFJ23717.1"/>
    <property type="molecule type" value="Genomic_DNA"/>
</dbReference>
<dbReference type="HOGENOM" id="CLU_699078_0_0_1"/>
<dbReference type="PANTHER" id="PTHR46407">
    <property type="entry name" value="OS02G0208700 PROTEIN"/>
    <property type="match status" value="1"/>
</dbReference>
<gene>
    <name evidence="1" type="ORF">SELMODRAFT_442667</name>
</gene>
<dbReference type="AlphaFoldDB" id="D8RV62"/>
<dbReference type="KEGG" id="smo:SELMODRAFT_442667"/>
<dbReference type="InterPro" id="IPR015915">
    <property type="entry name" value="Kelch-typ_b-propeller"/>
</dbReference>
<evidence type="ECO:0000313" key="1">
    <source>
        <dbReference type="EMBL" id="EFJ23717.1"/>
    </source>
</evidence>
<dbReference type="PANTHER" id="PTHR46407:SF3">
    <property type="entry name" value="OS02G0208700 PROTEIN"/>
    <property type="match status" value="1"/>
</dbReference>
<protein>
    <recommendedName>
        <fullName evidence="3">F-box domain-containing protein</fullName>
    </recommendedName>
</protein>
<reference evidence="1 2" key="1">
    <citation type="journal article" date="2011" name="Science">
        <title>The Selaginella genome identifies genetic changes associated with the evolution of vascular plants.</title>
        <authorList>
            <person name="Banks J.A."/>
            <person name="Nishiyama T."/>
            <person name="Hasebe M."/>
            <person name="Bowman J.L."/>
            <person name="Gribskov M."/>
            <person name="dePamphilis C."/>
            <person name="Albert V.A."/>
            <person name="Aono N."/>
            <person name="Aoyama T."/>
            <person name="Ambrose B.A."/>
            <person name="Ashton N.W."/>
            <person name="Axtell M.J."/>
            <person name="Barker E."/>
            <person name="Barker M.S."/>
            <person name="Bennetzen J.L."/>
            <person name="Bonawitz N.D."/>
            <person name="Chapple C."/>
            <person name="Cheng C."/>
            <person name="Correa L.G."/>
            <person name="Dacre M."/>
            <person name="DeBarry J."/>
            <person name="Dreyer I."/>
            <person name="Elias M."/>
            <person name="Engstrom E.M."/>
            <person name="Estelle M."/>
            <person name="Feng L."/>
            <person name="Finet C."/>
            <person name="Floyd S.K."/>
            <person name="Frommer W.B."/>
            <person name="Fujita T."/>
            <person name="Gramzow L."/>
            <person name="Gutensohn M."/>
            <person name="Harholt J."/>
            <person name="Hattori M."/>
            <person name="Heyl A."/>
            <person name="Hirai T."/>
            <person name="Hiwatashi Y."/>
            <person name="Ishikawa M."/>
            <person name="Iwata M."/>
            <person name="Karol K.G."/>
            <person name="Koehler B."/>
            <person name="Kolukisaoglu U."/>
            <person name="Kubo M."/>
            <person name="Kurata T."/>
            <person name="Lalonde S."/>
            <person name="Li K."/>
            <person name="Li Y."/>
            <person name="Litt A."/>
            <person name="Lyons E."/>
            <person name="Manning G."/>
            <person name="Maruyama T."/>
            <person name="Michael T.P."/>
            <person name="Mikami K."/>
            <person name="Miyazaki S."/>
            <person name="Morinaga S."/>
            <person name="Murata T."/>
            <person name="Mueller-Roeber B."/>
            <person name="Nelson D.R."/>
            <person name="Obara M."/>
            <person name="Oguri Y."/>
            <person name="Olmstead R.G."/>
            <person name="Onodera N."/>
            <person name="Petersen B.L."/>
            <person name="Pils B."/>
            <person name="Prigge M."/>
            <person name="Rensing S.A."/>
            <person name="Riano-Pachon D.M."/>
            <person name="Roberts A.W."/>
            <person name="Sato Y."/>
            <person name="Scheller H.V."/>
            <person name="Schulz B."/>
            <person name="Schulz C."/>
            <person name="Shakirov E.V."/>
            <person name="Shibagaki N."/>
            <person name="Shinohara N."/>
            <person name="Shippen D.E."/>
            <person name="Soerensen I."/>
            <person name="Sotooka R."/>
            <person name="Sugimoto N."/>
            <person name="Sugita M."/>
            <person name="Sumikawa N."/>
            <person name="Tanurdzic M."/>
            <person name="Theissen G."/>
            <person name="Ulvskov P."/>
            <person name="Wakazuki S."/>
            <person name="Weng J.K."/>
            <person name="Willats W.W."/>
            <person name="Wipf D."/>
            <person name="Wolf P.G."/>
            <person name="Yang L."/>
            <person name="Zimmer A.D."/>
            <person name="Zhu Q."/>
            <person name="Mitros T."/>
            <person name="Hellsten U."/>
            <person name="Loque D."/>
            <person name="Otillar R."/>
            <person name="Salamov A."/>
            <person name="Schmutz J."/>
            <person name="Shapiro H."/>
            <person name="Lindquist E."/>
            <person name="Lucas S."/>
            <person name="Rokhsar D."/>
            <person name="Grigoriev I.V."/>
        </authorList>
    </citation>
    <scope>NUCLEOTIDE SEQUENCE [LARGE SCALE GENOMIC DNA]</scope>
</reference>
<name>D8RV62_SELML</name>
<dbReference type="Proteomes" id="UP000001514">
    <property type="component" value="Unassembled WGS sequence"/>
</dbReference>
<keyword evidence="2" id="KW-1185">Reference proteome</keyword>